<protein>
    <submittedName>
        <fullName evidence="2">Uncharacterized protein</fullName>
    </submittedName>
</protein>
<feature type="region of interest" description="Disordered" evidence="1">
    <location>
        <begin position="76"/>
        <end position="115"/>
    </location>
</feature>
<keyword evidence="3" id="KW-1185">Reference proteome</keyword>
<accession>A0A4Y8PQ40</accession>
<dbReference type="EMBL" id="MYFO01000061">
    <property type="protein sequence ID" value="TFE82979.1"/>
    <property type="molecule type" value="Genomic_DNA"/>
</dbReference>
<gene>
    <name evidence="2" type="ORF">B5M42_24040</name>
</gene>
<feature type="region of interest" description="Disordered" evidence="1">
    <location>
        <begin position="1"/>
        <end position="47"/>
    </location>
</feature>
<dbReference type="Proteomes" id="UP000298246">
    <property type="component" value="Unassembled WGS sequence"/>
</dbReference>
<evidence type="ECO:0000313" key="2">
    <source>
        <dbReference type="EMBL" id="TFE82979.1"/>
    </source>
</evidence>
<feature type="compositionally biased region" description="Basic and acidic residues" evidence="1">
    <location>
        <begin position="18"/>
        <end position="27"/>
    </location>
</feature>
<evidence type="ECO:0000256" key="1">
    <source>
        <dbReference type="SAM" id="MobiDB-lite"/>
    </source>
</evidence>
<name>A0A4Y8PQ40_9BACL</name>
<dbReference type="AlphaFoldDB" id="A0A4Y8PQ40"/>
<sequence>MEHLIRRSGAPSPALEQEAAKGRRDELGGAAQSGLHTPFPLAPGGLSGLHQTIGNQAIARMVRAGSPGAYAPALQRKMASTGGSGPEQEREAIPAETTAQPAHSSAAGGISRNPDGGAAIQRMLMSYRKKSNGDMEPVRPKVSDLGDATPIFKEYATLLDDDTSALVEGGQGKDAGIASLVAVMKDHKATDSEIQESFIKGIVESGEWQLAPTAWLAELRKAINEETPMPGVTDWSDKETLEYCQLDMDDLLIKWLSEQIAFTGDTIGKIITSAAALPVEAWKKYLAYKLYSDVKASFYPAASSDSKEFKPYIQPFIELISDINAGKITKLEFSEKYGAPGNRGAEFQVEEPDALKTKYEDIAVVHTHYADDKTPPNYGHTKPYDRRYDKGYGYTKVNVDKLKAIDDSKKSYNQLP</sequence>
<dbReference type="RefSeq" id="WP_134757564.1">
    <property type="nucleotide sequence ID" value="NZ_MYFO02000002.1"/>
</dbReference>
<dbReference type="OrthoDB" id="292792at2"/>
<proteinExistence type="predicted"/>
<evidence type="ECO:0000313" key="3">
    <source>
        <dbReference type="Proteomes" id="UP000298246"/>
    </source>
</evidence>
<organism evidence="2 3">
    <name type="scientific">Paenibacillus athensensis</name>
    <dbReference type="NCBI Taxonomy" id="1967502"/>
    <lineage>
        <taxon>Bacteria</taxon>
        <taxon>Bacillati</taxon>
        <taxon>Bacillota</taxon>
        <taxon>Bacilli</taxon>
        <taxon>Bacillales</taxon>
        <taxon>Paenibacillaceae</taxon>
        <taxon>Paenibacillus</taxon>
    </lineage>
</organism>
<comment type="caution">
    <text evidence="2">The sequence shown here is derived from an EMBL/GenBank/DDBJ whole genome shotgun (WGS) entry which is preliminary data.</text>
</comment>
<reference evidence="2 3" key="1">
    <citation type="submission" date="2017-03" db="EMBL/GenBank/DDBJ databases">
        <title>Isolation of Levoglucosan Utilizing Bacteria.</title>
        <authorList>
            <person name="Arya A.S."/>
        </authorList>
    </citation>
    <scope>NUCLEOTIDE SEQUENCE [LARGE SCALE GENOMIC DNA]</scope>
    <source>
        <strain evidence="2 3">MEC069</strain>
    </source>
</reference>